<protein>
    <submittedName>
        <fullName evidence="1">Uncharacterized protein</fullName>
    </submittedName>
</protein>
<accession>A0AAE9J104</accession>
<dbReference type="AlphaFoldDB" id="A0AAE9J104"/>
<dbReference type="EMBL" id="CP090891">
    <property type="protein sequence ID" value="ULU13765.1"/>
    <property type="molecule type" value="Genomic_DNA"/>
</dbReference>
<reference evidence="1 2" key="1">
    <citation type="submission" date="2022-05" db="EMBL/GenBank/DDBJ databases">
        <title>Chromosome-level reference genomes for two strains of Caenorhabditis briggsae: an improved platform for comparative genomics.</title>
        <authorList>
            <person name="Stevens L."/>
            <person name="Andersen E.C."/>
        </authorList>
    </citation>
    <scope>NUCLEOTIDE SEQUENCE [LARGE SCALE GENOMIC DNA]</scope>
    <source>
        <strain evidence="1">QX1410_ONT</strain>
        <tissue evidence="1">Whole-organism</tissue>
    </source>
</reference>
<evidence type="ECO:0000313" key="2">
    <source>
        <dbReference type="Proteomes" id="UP000827892"/>
    </source>
</evidence>
<name>A0AAE9J104_CAEBR</name>
<dbReference type="Proteomes" id="UP000827892">
    <property type="component" value="Chromosome I"/>
</dbReference>
<gene>
    <name evidence="1" type="ORF">L3Y34_016332</name>
</gene>
<sequence>MSASLVRLNSLARCRAKVLFGENRFIWTLFFGIFEIMKEHSHAVKMNTSSLAQQWLEHLSKPLDNIELCQEWKAKGKDLQELEEKVTVDKKSKEEEKK</sequence>
<organism evidence="1 2">
    <name type="scientific">Caenorhabditis briggsae</name>
    <dbReference type="NCBI Taxonomy" id="6238"/>
    <lineage>
        <taxon>Eukaryota</taxon>
        <taxon>Metazoa</taxon>
        <taxon>Ecdysozoa</taxon>
        <taxon>Nematoda</taxon>
        <taxon>Chromadorea</taxon>
        <taxon>Rhabditida</taxon>
        <taxon>Rhabditina</taxon>
        <taxon>Rhabditomorpha</taxon>
        <taxon>Rhabditoidea</taxon>
        <taxon>Rhabditidae</taxon>
        <taxon>Peloderinae</taxon>
        <taxon>Caenorhabditis</taxon>
    </lineage>
</organism>
<proteinExistence type="predicted"/>
<evidence type="ECO:0000313" key="1">
    <source>
        <dbReference type="EMBL" id="ULU13765.1"/>
    </source>
</evidence>